<keyword evidence="4" id="KW-0479">Metal-binding</keyword>
<keyword evidence="7" id="KW-0482">Metalloprotease</keyword>
<evidence type="ECO:0000256" key="2">
    <source>
        <dbReference type="ARBA" id="ARBA00007357"/>
    </source>
</evidence>
<dbReference type="Gene3D" id="1.10.1380.10">
    <property type="entry name" value="Neutral endopeptidase , domain2"/>
    <property type="match status" value="1"/>
</dbReference>
<dbReference type="PROSITE" id="PS51885">
    <property type="entry name" value="NEPRILYSIN"/>
    <property type="match status" value="1"/>
</dbReference>
<keyword evidence="6" id="KW-0862">Zinc</keyword>
<dbReference type="EMBL" id="BAAAGE010000003">
    <property type="protein sequence ID" value="GAA0727850.1"/>
    <property type="molecule type" value="Genomic_DNA"/>
</dbReference>
<dbReference type="InterPro" id="IPR042089">
    <property type="entry name" value="Peptidase_M13_dom_2"/>
</dbReference>
<evidence type="ECO:0000256" key="3">
    <source>
        <dbReference type="ARBA" id="ARBA00022670"/>
    </source>
</evidence>
<dbReference type="CDD" id="cd08662">
    <property type="entry name" value="M13"/>
    <property type="match status" value="1"/>
</dbReference>
<organism evidence="10 11">
    <name type="scientific">Aquimarina litoralis</name>
    <dbReference type="NCBI Taxonomy" id="584605"/>
    <lineage>
        <taxon>Bacteria</taxon>
        <taxon>Pseudomonadati</taxon>
        <taxon>Bacteroidota</taxon>
        <taxon>Flavobacteriia</taxon>
        <taxon>Flavobacteriales</taxon>
        <taxon>Flavobacteriaceae</taxon>
        <taxon>Aquimarina</taxon>
    </lineage>
</organism>
<evidence type="ECO:0000259" key="8">
    <source>
        <dbReference type="Pfam" id="PF01431"/>
    </source>
</evidence>
<comment type="cofactor">
    <cofactor evidence="1">
        <name>Zn(2+)</name>
        <dbReference type="ChEBI" id="CHEBI:29105"/>
    </cofactor>
</comment>
<keyword evidence="11" id="KW-1185">Reference proteome</keyword>
<evidence type="ECO:0000256" key="1">
    <source>
        <dbReference type="ARBA" id="ARBA00001947"/>
    </source>
</evidence>
<comment type="similarity">
    <text evidence="2">Belongs to the peptidase M13 family.</text>
</comment>
<dbReference type="InterPro" id="IPR018497">
    <property type="entry name" value="Peptidase_M13_C"/>
</dbReference>
<dbReference type="Pfam" id="PF01431">
    <property type="entry name" value="Peptidase_M13"/>
    <property type="match status" value="1"/>
</dbReference>
<dbReference type="Pfam" id="PF05649">
    <property type="entry name" value="Peptidase_M13_N"/>
    <property type="match status" value="1"/>
</dbReference>
<sequence>MYTKMRKVYFLVALSIAFVSCKNESKKEEEGQDETIAKIEKIPGIVLDNMDASVSPKEDFYNYVNGNWMKNTEIPEDRTRWGGFGVLRKKTDYDVLDILAKAKASGKYAAGTDQYKAILIYESIMDTIARDKAGITPLKSTLDKIAAIKNLKDLQTVLALETPVSAPFAGLVSFPNLSNSTVNAPYISPGGLGLPDRDYYLDQDEKSKEIRGQYLDHITRMLQYIGETEKQARKNAETILLIETKLAEPRLDKIESRDTRNFNNPRSMEQLTEMTPAIDWNKLMKDLEVKKELDSVIVMQPKYMVALQNVLANTSIEDLKTVMRWSTFNNAAGSLSTEIEKANWDFYSKTLNGAIKQRPLEERALARVNGSVGEAIGQLYVDEKFPPEAKAKAEKMIANVIKAYQKRIEVLDWMSDSTKTKAIQKLDKFTVKIGYPDEWEDYSTLDVKDGNSYFENIIAVSKWSFKKNIEEIGEPVDKSEWGMSPQTVNAYFNPLFNEIVFPAAILQPPFYNYTADEAVNYGGIGAVIGHEISHAFDDSGARFDAEGNLSNWWTDGDLKKFTERGSALAEQYSAIEVLDSVFINGKFTLGENIGDLGGVLGAYDGLQMHLEENGRPEDIDGFTPEQRFFMSWATVWRTKIREDALRTQIKTDPHSPGTTRAIQPLLNVQAFYDAFDIKEGDSMYLAPEKRVSIW</sequence>
<evidence type="ECO:0000256" key="6">
    <source>
        <dbReference type="ARBA" id="ARBA00022833"/>
    </source>
</evidence>
<evidence type="ECO:0000256" key="4">
    <source>
        <dbReference type="ARBA" id="ARBA00022723"/>
    </source>
</evidence>
<protein>
    <submittedName>
        <fullName evidence="10">M13 family metallopeptidase</fullName>
    </submittedName>
</protein>
<evidence type="ECO:0000313" key="10">
    <source>
        <dbReference type="EMBL" id="GAA0727850.1"/>
    </source>
</evidence>
<dbReference type="SUPFAM" id="SSF55486">
    <property type="entry name" value="Metalloproteases ('zincins'), catalytic domain"/>
    <property type="match status" value="1"/>
</dbReference>
<reference evidence="11" key="1">
    <citation type="journal article" date="2019" name="Int. J. Syst. Evol. Microbiol.">
        <title>The Global Catalogue of Microorganisms (GCM) 10K type strain sequencing project: providing services to taxonomists for standard genome sequencing and annotation.</title>
        <authorList>
            <consortium name="The Broad Institute Genomics Platform"/>
            <consortium name="The Broad Institute Genome Sequencing Center for Infectious Disease"/>
            <person name="Wu L."/>
            <person name="Ma J."/>
        </authorList>
    </citation>
    <scope>NUCLEOTIDE SEQUENCE [LARGE SCALE GENOMIC DNA]</scope>
    <source>
        <strain evidence="11">JCM 15974</strain>
    </source>
</reference>
<accession>A0ABP3U9I1</accession>
<evidence type="ECO:0000256" key="7">
    <source>
        <dbReference type="ARBA" id="ARBA00023049"/>
    </source>
</evidence>
<dbReference type="InterPro" id="IPR008753">
    <property type="entry name" value="Peptidase_M13_N"/>
</dbReference>
<dbReference type="PRINTS" id="PR00786">
    <property type="entry name" value="NEPRILYSIN"/>
</dbReference>
<keyword evidence="3" id="KW-0645">Protease</keyword>
<proteinExistence type="inferred from homology"/>
<dbReference type="PANTHER" id="PTHR11733:SF167">
    <property type="entry name" value="FI17812P1-RELATED"/>
    <property type="match status" value="1"/>
</dbReference>
<feature type="domain" description="Peptidase M13 N-terminal" evidence="9">
    <location>
        <begin position="56"/>
        <end position="436"/>
    </location>
</feature>
<dbReference type="PANTHER" id="PTHR11733">
    <property type="entry name" value="ZINC METALLOPROTEASE FAMILY M13 NEPRILYSIN-RELATED"/>
    <property type="match status" value="1"/>
</dbReference>
<dbReference type="InterPro" id="IPR024079">
    <property type="entry name" value="MetalloPept_cat_dom_sf"/>
</dbReference>
<dbReference type="PROSITE" id="PS51257">
    <property type="entry name" value="PROKAR_LIPOPROTEIN"/>
    <property type="match status" value="1"/>
</dbReference>
<dbReference type="Gene3D" id="3.40.390.10">
    <property type="entry name" value="Collagenase (Catalytic Domain)"/>
    <property type="match status" value="1"/>
</dbReference>
<dbReference type="InterPro" id="IPR000718">
    <property type="entry name" value="Peptidase_M13"/>
</dbReference>
<comment type="caution">
    <text evidence="10">The sequence shown here is derived from an EMBL/GenBank/DDBJ whole genome shotgun (WGS) entry which is preliminary data.</text>
</comment>
<evidence type="ECO:0000256" key="5">
    <source>
        <dbReference type="ARBA" id="ARBA00022801"/>
    </source>
</evidence>
<dbReference type="Proteomes" id="UP001501758">
    <property type="component" value="Unassembled WGS sequence"/>
</dbReference>
<evidence type="ECO:0000259" key="9">
    <source>
        <dbReference type="Pfam" id="PF05649"/>
    </source>
</evidence>
<feature type="domain" description="Peptidase M13 C-terminal" evidence="8">
    <location>
        <begin position="489"/>
        <end position="691"/>
    </location>
</feature>
<gene>
    <name evidence="10" type="ORF">GCM10009430_36340</name>
</gene>
<evidence type="ECO:0000313" key="11">
    <source>
        <dbReference type="Proteomes" id="UP001501758"/>
    </source>
</evidence>
<name>A0ABP3U9I1_9FLAO</name>
<keyword evidence="5" id="KW-0378">Hydrolase</keyword>